<dbReference type="CDD" id="cd00982">
    <property type="entry name" value="gltB_C"/>
    <property type="match status" value="1"/>
</dbReference>
<dbReference type="Gene3D" id="1.10.1060.10">
    <property type="entry name" value="Alpha-helical ferredoxin"/>
    <property type="match status" value="1"/>
</dbReference>
<keyword evidence="13" id="KW-0315">Glutamine amidotransferase</keyword>
<keyword evidence="10" id="KW-0288">FMN</keyword>
<evidence type="ECO:0000256" key="7">
    <source>
        <dbReference type="ARBA" id="ARBA00009716"/>
    </source>
</evidence>
<dbReference type="SUPFAM" id="SSF51395">
    <property type="entry name" value="FMN-linked oxidoreductases"/>
    <property type="match status" value="1"/>
</dbReference>
<dbReference type="GO" id="GO:0051538">
    <property type="term" value="F:3 iron, 4 sulfur cluster binding"/>
    <property type="evidence" value="ECO:0007669"/>
    <property type="project" value="UniProtKB-KW"/>
</dbReference>
<dbReference type="FunFam" id="2.160.20.60:FF:000001">
    <property type="entry name" value="Glutamate synthase, large subunit"/>
    <property type="match status" value="1"/>
</dbReference>
<evidence type="ECO:0000256" key="12">
    <source>
        <dbReference type="ARBA" id="ARBA00022827"/>
    </source>
</evidence>
<dbReference type="InterPro" id="IPR002489">
    <property type="entry name" value="Glu_synth_asu_C"/>
</dbReference>
<dbReference type="FunFam" id="3.40.50.720:FF:000113">
    <property type="entry name" value="Glutamate synthase [NADH], amyloplastic"/>
    <property type="match status" value="1"/>
</dbReference>
<dbReference type="GO" id="GO:0016639">
    <property type="term" value="F:oxidoreductase activity, acting on the CH-NH2 group of donors, NAD or NADP as acceptor"/>
    <property type="evidence" value="ECO:0007669"/>
    <property type="project" value="InterPro"/>
</dbReference>
<evidence type="ECO:0000256" key="13">
    <source>
        <dbReference type="ARBA" id="ARBA00022962"/>
    </source>
</evidence>
<keyword evidence="17" id="KW-0314">Glutamate biosynthesis</keyword>
<evidence type="ECO:0000259" key="21">
    <source>
        <dbReference type="Pfam" id="PF01493"/>
    </source>
</evidence>
<evidence type="ECO:0000256" key="9">
    <source>
        <dbReference type="ARBA" id="ARBA00022630"/>
    </source>
</evidence>
<dbReference type="GO" id="GO:0016040">
    <property type="term" value="F:glutamate synthase (NADH) activity"/>
    <property type="evidence" value="ECO:0007669"/>
    <property type="project" value="UniProtKB-EC"/>
</dbReference>
<keyword evidence="9" id="KW-0285">Flavoprotein</keyword>
<feature type="domain" description="Glutamate synthase alpha subunit C-terminal" evidence="21">
    <location>
        <begin position="136"/>
        <end position="322"/>
    </location>
</feature>
<dbReference type="Gene3D" id="3.20.20.70">
    <property type="entry name" value="Aldolase class I"/>
    <property type="match status" value="1"/>
</dbReference>
<dbReference type="InterPro" id="IPR036485">
    <property type="entry name" value="Glu_synth_asu_C_sf"/>
</dbReference>
<evidence type="ECO:0000256" key="11">
    <source>
        <dbReference type="ARBA" id="ARBA00022723"/>
    </source>
</evidence>
<keyword evidence="16" id="KW-0411">Iron-sulfur</keyword>
<dbReference type="Pfam" id="PF07992">
    <property type="entry name" value="Pyr_redox_2"/>
    <property type="match status" value="2"/>
</dbReference>
<keyword evidence="15" id="KW-0408">Iron</keyword>
<dbReference type="Proteomes" id="UP001055439">
    <property type="component" value="Chromosome 1"/>
</dbReference>
<feature type="domain" description="Glutamate synthase" evidence="22">
    <location>
        <begin position="1"/>
        <end position="52"/>
    </location>
</feature>
<dbReference type="PANTHER" id="PTHR43100">
    <property type="entry name" value="GLUTAMATE SYNTHASE [NADPH] SMALL CHAIN"/>
    <property type="match status" value="1"/>
</dbReference>
<evidence type="ECO:0000256" key="19">
    <source>
        <dbReference type="ARBA" id="ARBA00024383"/>
    </source>
</evidence>
<keyword evidence="26" id="KW-1185">Reference proteome</keyword>
<evidence type="ECO:0000256" key="10">
    <source>
        <dbReference type="ARBA" id="ARBA00022643"/>
    </source>
</evidence>
<evidence type="ECO:0000256" key="14">
    <source>
        <dbReference type="ARBA" id="ARBA00023002"/>
    </source>
</evidence>
<dbReference type="InterPro" id="IPR006005">
    <property type="entry name" value="Glut_synth_ssu1"/>
</dbReference>
<organism evidence="25 26">
    <name type="scientific">Musa troglodytarum</name>
    <name type="common">fe'i banana</name>
    <dbReference type="NCBI Taxonomy" id="320322"/>
    <lineage>
        <taxon>Eukaryota</taxon>
        <taxon>Viridiplantae</taxon>
        <taxon>Streptophyta</taxon>
        <taxon>Embryophyta</taxon>
        <taxon>Tracheophyta</taxon>
        <taxon>Spermatophyta</taxon>
        <taxon>Magnoliopsida</taxon>
        <taxon>Liliopsida</taxon>
        <taxon>Zingiberales</taxon>
        <taxon>Musaceae</taxon>
        <taxon>Musa</taxon>
    </lineage>
</organism>
<evidence type="ECO:0000256" key="8">
    <source>
        <dbReference type="ARBA" id="ARBA00022605"/>
    </source>
</evidence>
<dbReference type="InterPro" id="IPR028261">
    <property type="entry name" value="DPD_II"/>
</dbReference>
<sequence>MMRKCHLNTCPVGIATQDPVLREKFAGEPQHVINFFFMLAEEVREIMSQLGFRTINDMVGRVDMLEIDKEVIKSNEKLGNINLSLLLKPAADIRPGAAQYCIQKQDHGLEMAIDQELISLSKPALEKGLPVYIEKPICNVNRAVGTMLSHEVTKHYQLNGLPSDTIHIKLVGSAGQSLGAFLCPGITLELEGDSNDYVGKGLSGGKIVVYPPRESQFDPKENIVIGNVALYGATSGEAYFSGMAAERFCVRNSGARTVVEGIGDHGCEYMTGGIVVILGKTGRNFAAGMSGGIAYVYDVDGMFHTRCNLELVDLEKVEDEEDITALRMMIQQHQRHTSSVLAREVLCNFGALLPKFVKVFPRDYKRVLQKFKIKQAAKEAKEQEEKEMMEMHAFEELRKLAKVSLNGKKAEELAAPKRPTLVDNAVKHRGFIAYERQGISYRDPNDRIKDWKEVFMESKPGPLMKTQSARCMDCGTPFCHQVQQDKSLQEAFVLSLAGMENSGCPLGNKIPEFNELVHQNRWREAVDRLLETNNFPEFTGRVCPAPCEGSCVLGIIENPVSIKSIECAIIDKAFEEGWMVPRPPQQRTGKRVAIVGSGPAGLAAADQLNKMGHSVTVYERADRIGGLMMYGVPNMKADKAGIVQRRVDLMTAEGVKFVVNANVGIDPTYSLGRLRGENDAIVLACGATKPRDLAVPGRELSGIHFAMEFLHANTRSLLDSDLQDGKYLSAKGKKVVVIGGGDTGTDCVATAIRHGCNNVVNLELLSKPPQERAPGNPWPQWPRIFRVDYGHQEASAEFGKDPRCYEVLTKRFVGDDDGAVEGLEMVRVRWERDGSGKLQFEEIEGSEEIIEADLVLLAMGFLGPESTIADQLGLERDSRSNFKADYGRFSTSIEGVFAAGDCRRGQSLVVWAINEGRQAASQVDKYLMAKHADASSCQ</sequence>
<dbReference type="InterPro" id="IPR023753">
    <property type="entry name" value="FAD/NAD-binding_dom"/>
</dbReference>
<proteinExistence type="inferred from homology"/>
<gene>
    <name evidence="25" type="ORF">MUK42_34920</name>
</gene>
<feature type="domain" description="FAD/NAD(P)-binding" evidence="23">
    <location>
        <begin position="591"/>
        <end position="767"/>
    </location>
</feature>
<dbReference type="PANTHER" id="PTHR43100:SF1">
    <property type="entry name" value="GLUTAMATE SYNTHASE [NADPH] SMALL CHAIN"/>
    <property type="match status" value="1"/>
</dbReference>
<reference evidence="25" key="1">
    <citation type="submission" date="2022-05" db="EMBL/GenBank/DDBJ databases">
        <title>The Musa troglodytarum L. genome provides insights into the mechanism of non-climacteric behaviour and enrichment of carotenoids.</title>
        <authorList>
            <person name="Wang J."/>
        </authorList>
    </citation>
    <scope>NUCLEOTIDE SEQUENCE</scope>
    <source>
        <tissue evidence="25">Leaf</tissue>
    </source>
</reference>
<comment type="cofactor">
    <cofactor evidence="3">
        <name>FAD</name>
        <dbReference type="ChEBI" id="CHEBI:57692"/>
    </cofactor>
</comment>
<keyword evidence="18" id="KW-0003">3Fe-4S</keyword>
<dbReference type="EC" id="1.4.1.14" evidence="19"/>
<evidence type="ECO:0000256" key="3">
    <source>
        <dbReference type="ARBA" id="ARBA00001974"/>
    </source>
</evidence>
<keyword evidence="8" id="KW-0028">Amino-acid biosynthesis</keyword>
<name>A0A9E7EAL5_9LILI</name>
<evidence type="ECO:0000256" key="16">
    <source>
        <dbReference type="ARBA" id="ARBA00023014"/>
    </source>
</evidence>
<evidence type="ECO:0000259" key="22">
    <source>
        <dbReference type="Pfam" id="PF01645"/>
    </source>
</evidence>
<dbReference type="Gene3D" id="3.40.50.720">
    <property type="entry name" value="NAD(P)-binding Rossmann-like Domain"/>
    <property type="match status" value="1"/>
</dbReference>
<keyword evidence="12" id="KW-0274">FAD</keyword>
<dbReference type="PRINTS" id="PR00419">
    <property type="entry name" value="ADXRDTASE"/>
</dbReference>
<dbReference type="FunFam" id="3.50.50.60:FF:000022">
    <property type="entry name" value="Glutamate synthase [NADH], amyloplastic"/>
    <property type="match status" value="1"/>
</dbReference>
<comment type="pathway">
    <text evidence="4">Energy metabolism; nitrogen metabolism.</text>
</comment>
<dbReference type="InterPro" id="IPR036188">
    <property type="entry name" value="FAD/NAD-bd_sf"/>
</dbReference>
<evidence type="ECO:0000313" key="26">
    <source>
        <dbReference type="Proteomes" id="UP001055439"/>
    </source>
</evidence>
<dbReference type="FunFam" id="1.10.1060.10:FF:000009">
    <property type="entry name" value="Glutamate synthase 1 [NADH] chloroplastic"/>
    <property type="match status" value="1"/>
</dbReference>
<comment type="pathway">
    <text evidence="5">Nitrogen metabolism.</text>
</comment>
<evidence type="ECO:0000256" key="1">
    <source>
        <dbReference type="ARBA" id="ARBA00001917"/>
    </source>
</evidence>
<evidence type="ECO:0000256" key="5">
    <source>
        <dbReference type="ARBA" id="ARBA00004909"/>
    </source>
</evidence>
<evidence type="ECO:0000256" key="20">
    <source>
        <dbReference type="ARBA" id="ARBA00048867"/>
    </source>
</evidence>
<dbReference type="InterPro" id="IPR002932">
    <property type="entry name" value="Glu_synthdom"/>
</dbReference>
<dbReference type="InterPro" id="IPR009051">
    <property type="entry name" value="Helical_ferredxn"/>
</dbReference>
<comment type="catalytic activity">
    <reaction evidence="20">
        <text>2 L-glutamate + NAD(+) = L-glutamine + 2-oxoglutarate + NADH + H(+)</text>
        <dbReference type="Rhea" id="RHEA:13753"/>
        <dbReference type="ChEBI" id="CHEBI:15378"/>
        <dbReference type="ChEBI" id="CHEBI:16810"/>
        <dbReference type="ChEBI" id="CHEBI:29985"/>
        <dbReference type="ChEBI" id="CHEBI:57540"/>
        <dbReference type="ChEBI" id="CHEBI:57945"/>
        <dbReference type="ChEBI" id="CHEBI:58359"/>
        <dbReference type="EC" id="1.4.1.14"/>
    </reaction>
</comment>
<evidence type="ECO:0000256" key="18">
    <source>
        <dbReference type="ARBA" id="ARBA00023291"/>
    </source>
</evidence>
<protein>
    <recommendedName>
        <fullName evidence="19">glutamate synthase (NADH)</fullName>
        <ecNumber evidence="19">1.4.1.14</ecNumber>
    </recommendedName>
</protein>
<evidence type="ECO:0000259" key="24">
    <source>
        <dbReference type="Pfam" id="PF14691"/>
    </source>
</evidence>
<dbReference type="InterPro" id="IPR051394">
    <property type="entry name" value="Glutamate_Synthase"/>
</dbReference>
<dbReference type="GO" id="GO:0046872">
    <property type="term" value="F:metal ion binding"/>
    <property type="evidence" value="ECO:0007669"/>
    <property type="project" value="UniProtKB-KW"/>
</dbReference>
<dbReference type="InterPro" id="IPR013785">
    <property type="entry name" value="Aldolase_TIM"/>
</dbReference>
<dbReference type="GO" id="GO:0006537">
    <property type="term" value="P:glutamate biosynthetic process"/>
    <property type="evidence" value="ECO:0007669"/>
    <property type="project" value="UniProtKB-KW"/>
</dbReference>
<dbReference type="Pfam" id="PF01645">
    <property type="entry name" value="Glu_synthase"/>
    <property type="match status" value="1"/>
</dbReference>
<evidence type="ECO:0000256" key="6">
    <source>
        <dbReference type="ARBA" id="ARBA00004944"/>
    </source>
</evidence>
<dbReference type="EMBL" id="CP097502">
    <property type="protein sequence ID" value="URD73556.1"/>
    <property type="molecule type" value="Genomic_DNA"/>
</dbReference>
<dbReference type="Gene3D" id="2.160.20.60">
    <property type="entry name" value="Glutamate synthase, alpha subunit, C-terminal domain"/>
    <property type="match status" value="1"/>
</dbReference>
<evidence type="ECO:0000259" key="23">
    <source>
        <dbReference type="Pfam" id="PF07992"/>
    </source>
</evidence>
<feature type="domain" description="Dihydroprymidine dehydrogenase" evidence="24">
    <location>
        <begin position="501"/>
        <end position="577"/>
    </location>
</feature>
<accession>A0A9E7EAL5</accession>
<comment type="cofactor">
    <cofactor evidence="2">
        <name>[3Fe-4S] cluster</name>
        <dbReference type="ChEBI" id="CHEBI:21137"/>
    </cofactor>
</comment>
<dbReference type="SUPFAM" id="SSF46548">
    <property type="entry name" value="alpha-helical ferredoxin"/>
    <property type="match status" value="1"/>
</dbReference>
<dbReference type="AlphaFoldDB" id="A0A9E7EAL5"/>
<evidence type="ECO:0000256" key="2">
    <source>
        <dbReference type="ARBA" id="ARBA00001927"/>
    </source>
</evidence>
<dbReference type="SUPFAM" id="SSF51905">
    <property type="entry name" value="FAD/NAD(P)-binding domain"/>
    <property type="match status" value="1"/>
</dbReference>
<dbReference type="Pfam" id="PF14691">
    <property type="entry name" value="Fer4_20"/>
    <property type="match status" value="1"/>
</dbReference>
<keyword evidence="14" id="KW-0560">Oxidoreductase</keyword>
<evidence type="ECO:0000256" key="4">
    <source>
        <dbReference type="ARBA" id="ARBA00004802"/>
    </source>
</evidence>
<feature type="domain" description="FAD/NAD(P)-binding" evidence="23">
    <location>
        <begin position="833"/>
        <end position="916"/>
    </location>
</feature>
<comment type="cofactor">
    <cofactor evidence="1">
        <name>FMN</name>
        <dbReference type="ChEBI" id="CHEBI:58210"/>
    </cofactor>
</comment>
<evidence type="ECO:0000256" key="15">
    <source>
        <dbReference type="ARBA" id="ARBA00023004"/>
    </source>
</evidence>
<dbReference type="Pfam" id="PF01493">
    <property type="entry name" value="GXGXG"/>
    <property type="match status" value="1"/>
</dbReference>
<keyword evidence="11" id="KW-0479">Metal-binding</keyword>
<comment type="pathway">
    <text evidence="6">Amino-acid biosynthesis; L-glutamate biosynthesis via GLT pathway; L-glutamate from 2-oxoglutarate and L-glutamine (NAD(+) route): step 1/1.</text>
</comment>
<dbReference type="Gene3D" id="3.50.50.60">
    <property type="entry name" value="FAD/NAD(P)-binding domain"/>
    <property type="match status" value="1"/>
</dbReference>
<comment type="similarity">
    <text evidence="7">Belongs to the glutamate synthase family.</text>
</comment>
<dbReference type="NCBIfam" id="TIGR01317">
    <property type="entry name" value="GOGAT_sm_gam"/>
    <property type="match status" value="1"/>
</dbReference>
<evidence type="ECO:0000256" key="17">
    <source>
        <dbReference type="ARBA" id="ARBA00023164"/>
    </source>
</evidence>
<dbReference type="OrthoDB" id="4327079at2759"/>
<evidence type="ECO:0000313" key="25">
    <source>
        <dbReference type="EMBL" id="URD73556.1"/>
    </source>
</evidence>
<dbReference type="SUPFAM" id="SSF69336">
    <property type="entry name" value="Alpha subunit of glutamate synthase, C-terminal domain"/>
    <property type="match status" value="1"/>
</dbReference>